<proteinExistence type="predicted"/>
<sequence length="211" mass="23742">METLFALSGSTSLWPVCNFKYEGIRAPVNRVIDQVSNMLYLILSSQFPNLPLSPTIASILHLIEHIKPKLDFKMVKWNRPTFNEFKLNVDGCSKGNHGSAGGGVLRDYAGHLLMAFSAYFGCCSNNYADSQALKIGLNWCLDHGFSEVNIESDSLLVIQMIKGEIKPFWHIKEDIRQIQAMRTLGHFTFTISSEKVTPWLTCLLTLRSIAK</sequence>
<evidence type="ECO:0000313" key="3">
    <source>
        <dbReference type="Proteomes" id="UP001291623"/>
    </source>
</evidence>
<dbReference type="Proteomes" id="UP001291623">
    <property type="component" value="Unassembled WGS sequence"/>
</dbReference>
<dbReference type="InterPro" id="IPR036397">
    <property type="entry name" value="RNaseH_sf"/>
</dbReference>
<dbReference type="InterPro" id="IPR044730">
    <property type="entry name" value="RNase_H-like_dom_plant"/>
</dbReference>
<keyword evidence="3" id="KW-1185">Reference proteome</keyword>
<dbReference type="GO" id="GO:0003676">
    <property type="term" value="F:nucleic acid binding"/>
    <property type="evidence" value="ECO:0007669"/>
    <property type="project" value="InterPro"/>
</dbReference>
<dbReference type="EMBL" id="JAVYJV010000015">
    <property type="protein sequence ID" value="KAK4353203.1"/>
    <property type="molecule type" value="Genomic_DNA"/>
</dbReference>
<evidence type="ECO:0000313" key="2">
    <source>
        <dbReference type="EMBL" id="KAK4353203.1"/>
    </source>
</evidence>
<gene>
    <name evidence="2" type="ORF">RND71_028721</name>
</gene>
<reference evidence="2" key="1">
    <citation type="submission" date="2023-12" db="EMBL/GenBank/DDBJ databases">
        <title>Genome assembly of Anisodus tanguticus.</title>
        <authorList>
            <person name="Wang Y.-J."/>
        </authorList>
    </citation>
    <scope>NUCLEOTIDE SEQUENCE</scope>
    <source>
        <strain evidence="2">KB-2021</strain>
        <tissue evidence="2">Leaf</tissue>
    </source>
</reference>
<dbReference type="InterPro" id="IPR012337">
    <property type="entry name" value="RNaseH-like_sf"/>
</dbReference>
<organism evidence="2 3">
    <name type="scientific">Anisodus tanguticus</name>
    <dbReference type="NCBI Taxonomy" id="243964"/>
    <lineage>
        <taxon>Eukaryota</taxon>
        <taxon>Viridiplantae</taxon>
        <taxon>Streptophyta</taxon>
        <taxon>Embryophyta</taxon>
        <taxon>Tracheophyta</taxon>
        <taxon>Spermatophyta</taxon>
        <taxon>Magnoliopsida</taxon>
        <taxon>eudicotyledons</taxon>
        <taxon>Gunneridae</taxon>
        <taxon>Pentapetalae</taxon>
        <taxon>asterids</taxon>
        <taxon>lamiids</taxon>
        <taxon>Solanales</taxon>
        <taxon>Solanaceae</taxon>
        <taxon>Solanoideae</taxon>
        <taxon>Hyoscyameae</taxon>
        <taxon>Anisodus</taxon>
    </lineage>
</organism>
<dbReference type="AlphaFoldDB" id="A0AAE1RK63"/>
<dbReference type="CDD" id="cd06222">
    <property type="entry name" value="RNase_H_like"/>
    <property type="match status" value="1"/>
</dbReference>
<evidence type="ECO:0000259" key="1">
    <source>
        <dbReference type="Pfam" id="PF13456"/>
    </source>
</evidence>
<dbReference type="PANTHER" id="PTHR47723">
    <property type="entry name" value="OS05G0353850 PROTEIN"/>
    <property type="match status" value="1"/>
</dbReference>
<dbReference type="InterPro" id="IPR053151">
    <property type="entry name" value="RNase_H-like"/>
</dbReference>
<protein>
    <recommendedName>
        <fullName evidence="1">RNase H type-1 domain-containing protein</fullName>
    </recommendedName>
</protein>
<name>A0AAE1RK63_9SOLA</name>
<dbReference type="SUPFAM" id="SSF53098">
    <property type="entry name" value="Ribonuclease H-like"/>
    <property type="match status" value="1"/>
</dbReference>
<dbReference type="InterPro" id="IPR002156">
    <property type="entry name" value="RNaseH_domain"/>
</dbReference>
<dbReference type="Gene3D" id="3.30.420.10">
    <property type="entry name" value="Ribonuclease H-like superfamily/Ribonuclease H"/>
    <property type="match status" value="1"/>
</dbReference>
<feature type="domain" description="RNase H type-1" evidence="1">
    <location>
        <begin position="88"/>
        <end position="181"/>
    </location>
</feature>
<dbReference type="Pfam" id="PF13456">
    <property type="entry name" value="RVT_3"/>
    <property type="match status" value="1"/>
</dbReference>
<dbReference type="PANTHER" id="PTHR47723:SF19">
    <property type="entry name" value="POLYNUCLEOTIDYL TRANSFERASE, RIBONUCLEASE H-LIKE SUPERFAMILY PROTEIN"/>
    <property type="match status" value="1"/>
</dbReference>
<comment type="caution">
    <text evidence="2">The sequence shown here is derived from an EMBL/GenBank/DDBJ whole genome shotgun (WGS) entry which is preliminary data.</text>
</comment>
<dbReference type="GO" id="GO:0004523">
    <property type="term" value="F:RNA-DNA hybrid ribonuclease activity"/>
    <property type="evidence" value="ECO:0007669"/>
    <property type="project" value="InterPro"/>
</dbReference>
<accession>A0AAE1RK63</accession>